<keyword evidence="2" id="KW-1185">Reference proteome</keyword>
<dbReference type="Gene3D" id="1.25.40.20">
    <property type="entry name" value="Ankyrin repeat-containing domain"/>
    <property type="match status" value="1"/>
</dbReference>
<protein>
    <submittedName>
        <fullName evidence="1">Putative ankyrin repeat protein</fullName>
    </submittedName>
</protein>
<evidence type="ECO:0000313" key="1">
    <source>
        <dbReference type="EMBL" id="EMR71586.1"/>
    </source>
</evidence>
<reference evidence="2" key="1">
    <citation type="journal article" date="2013" name="Genome Announc.">
        <title>Draft genome sequence of the grapevine dieback fungus Eutypa lata UCR-EL1.</title>
        <authorList>
            <person name="Blanco-Ulate B."/>
            <person name="Rolshausen P.E."/>
            <person name="Cantu D."/>
        </authorList>
    </citation>
    <scope>NUCLEOTIDE SEQUENCE [LARGE SCALE GENOMIC DNA]</scope>
    <source>
        <strain evidence="2">UCR-EL1</strain>
    </source>
</reference>
<dbReference type="HOGENOM" id="CLU_631665_0_0_1"/>
<proteinExistence type="predicted"/>
<dbReference type="OrthoDB" id="194358at2759"/>
<dbReference type="Proteomes" id="UP000012174">
    <property type="component" value="Unassembled WGS sequence"/>
</dbReference>
<accession>M7TNW0</accession>
<dbReference type="AlphaFoldDB" id="M7TNW0"/>
<dbReference type="OMA" id="AWHFRHI"/>
<evidence type="ECO:0000313" key="2">
    <source>
        <dbReference type="Proteomes" id="UP000012174"/>
    </source>
</evidence>
<dbReference type="InterPro" id="IPR036770">
    <property type="entry name" value="Ankyrin_rpt-contain_sf"/>
</dbReference>
<sequence>MESPDQPLLLIREQIQHTESNNWFLRRVEGKYRPELQEKMRAIEEQNGRFPPLPPRLPRPQYALTANSLDPDNEESLRFYLACERGITSEVVSFVEKEGDDGRLPAQAVRQYGLEQASFSCKPEVARYLLEKGTVLHSGCFMRSVMNVDGRPSGDVCIFDKATAGGDDDDNDNDNEDSFISLLRAFIEVGFWHPNQAWESPTLRSPHIAICKRRTTSMAGRRRVVEFLLAHGADPNLGTFSENSRTTEKFAVNRESHELLDRSVRQGGRALVELLLRHGARPGRGGLGVLVLSHEWSLSCKHFDYDDDEWRLQLARRFLDEGWVRIDEIQWYQEPPTPVPPRLDPECSDWVDIHRGRVDYSHVYHEDETPLTRAWVVSDWRFVEWLLERGADPDALEGKAYKERQRSDGSTYDPSRLRELVGRVRARLDCQHDD</sequence>
<name>M7TNW0_EUTLA</name>
<gene>
    <name evidence="1" type="ORF">UCREL1_1378</name>
</gene>
<dbReference type="eggNOG" id="ENOG502TDQU">
    <property type="taxonomic scope" value="Eukaryota"/>
</dbReference>
<dbReference type="EMBL" id="KB705622">
    <property type="protein sequence ID" value="EMR71586.1"/>
    <property type="molecule type" value="Genomic_DNA"/>
</dbReference>
<dbReference type="KEGG" id="ela:UCREL1_1378"/>
<organism evidence="1 2">
    <name type="scientific">Eutypa lata (strain UCR-EL1)</name>
    <name type="common">Grapevine dieback disease fungus</name>
    <name type="synonym">Eutypa armeniacae</name>
    <dbReference type="NCBI Taxonomy" id="1287681"/>
    <lineage>
        <taxon>Eukaryota</taxon>
        <taxon>Fungi</taxon>
        <taxon>Dikarya</taxon>
        <taxon>Ascomycota</taxon>
        <taxon>Pezizomycotina</taxon>
        <taxon>Sordariomycetes</taxon>
        <taxon>Xylariomycetidae</taxon>
        <taxon>Xylariales</taxon>
        <taxon>Diatrypaceae</taxon>
        <taxon>Eutypa</taxon>
    </lineage>
</organism>
<dbReference type="SUPFAM" id="SSF48403">
    <property type="entry name" value="Ankyrin repeat"/>
    <property type="match status" value="1"/>
</dbReference>